<dbReference type="PROSITE" id="PS51465">
    <property type="entry name" value="KAZAL_2"/>
    <property type="match status" value="2"/>
</dbReference>
<dbReference type="Pfam" id="PF07648">
    <property type="entry name" value="Kazal_2"/>
    <property type="match status" value="2"/>
</dbReference>
<evidence type="ECO:0000256" key="1">
    <source>
        <dbReference type="ARBA" id="ARBA00022690"/>
    </source>
</evidence>
<dbReference type="PANTHER" id="PTHR10913:SF45">
    <property type="entry name" value="FOLLISTATIN, ISOFORM A-RELATED"/>
    <property type="match status" value="1"/>
</dbReference>
<evidence type="ECO:0000256" key="4">
    <source>
        <dbReference type="SAM" id="SignalP"/>
    </source>
</evidence>
<dbReference type="SUPFAM" id="SSF100895">
    <property type="entry name" value="Kazal-type serine protease inhibitors"/>
    <property type="match status" value="2"/>
</dbReference>
<feature type="domain" description="Kazal-like" evidence="5">
    <location>
        <begin position="91"/>
        <end position="144"/>
    </location>
</feature>
<evidence type="ECO:0000256" key="3">
    <source>
        <dbReference type="ARBA" id="ARBA00023157"/>
    </source>
</evidence>
<keyword evidence="1" id="KW-0646">Protease inhibitor</keyword>
<evidence type="ECO:0000313" key="6">
    <source>
        <dbReference type="EMBL" id="KAF4147925.1"/>
    </source>
</evidence>
<reference evidence="6" key="1">
    <citation type="submission" date="2020-03" db="EMBL/GenBank/DDBJ databases">
        <title>Hybrid Assembly of Korean Phytophthora infestans isolates.</title>
        <authorList>
            <person name="Prokchorchik M."/>
            <person name="Lee Y."/>
            <person name="Seo J."/>
            <person name="Cho J.-H."/>
            <person name="Park Y.-E."/>
            <person name="Jang D.-C."/>
            <person name="Im J.-S."/>
            <person name="Choi J.-G."/>
            <person name="Park H.-J."/>
            <person name="Lee G.-B."/>
            <person name="Lee Y.-G."/>
            <person name="Hong S.-Y."/>
            <person name="Cho K."/>
            <person name="Sohn K.H."/>
        </authorList>
    </citation>
    <scope>NUCLEOTIDE SEQUENCE</scope>
    <source>
        <strain evidence="6">KR_2_A2</strain>
    </source>
</reference>
<dbReference type="AlphaFoldDB" id="A0A8S9V436"/>
<keyword evidence="2" id="KW-0722">Serine protease inhibitor</keyword>
<evidence type="ECO:0000259" key="5">
    <source>
        <dbReference type="PROSITE" id="PS51465"/>
    </source>
</evidence>
<dbReference type="InterPro" id="IPR002350">
    <property type="entry name" value="Kazal_dom"/>
</dbReference>
<feature type="chain" id="PRO_5035824688" evidence="4">
    <location>
        <begin position="19"/>
        <end position="150"/>
    </location>
</feature>
<keyword evidence="4" id="KW-0732">Signal</keyword>
<gene>
    <name evidence="6" type="ORF">GN958_ATG02887</name>
</gene>
<protein>
    <submittedName>
        <fullName evidence="6">Kazal-type serine protease inhibitor domain</fullName>
    </submittedName>
</protein>
<feature type="domain" description="Kazal-like" evidence="5">
    <location>
        <begin position="30"/>
        <end position="90"/>
    </location>
</feature>
<dbReference type="CDD" id="cd00104">
    <property type="entry name" value="KAZAL_FS"/>
    <property type="match status" value="2"/>
</dbReference>
<name>A0A8S9V436_PHYIN</name>
<dbReference type="EMBL" id="JAACNO010000390">
    <property type="protein sequence ID" value="KAF4147925.1"/>
    <property type="molecule type" value="Genomic_DNA"/>
</dbReference>
<dbReference type="InterPro" id="IPR050653">
    <property type="entry name" value="Prot_Inhib_GrowthFact_Antg"/>
</dbReference>
<proteinExistence type="predicted"/>
<feature type="signal peptide" evidence="4">
    <location>
        <begin position="1"/>
        <end position="18"/>
    </location>
</feature>
<evidence type="ECO:0000256" key="2">
    <source>
        <dbReference type="ARBA" id="ARBA00022900"/>
    </source>
</evidence>
<dbReference type="InterPro" id="IPR036058">
    <property type="entry name" value="Kazal_dom_sf"/>
</dbReference>
<comment type="caution">
    <text evidence="6">The sequence shown here is derived from an EMBL/GenBank/DDBJ whole genome shotgun (WGS) entry which is preliminary data.</text>
</comment>
<dbReference type="Proteomes" id="UP000704712">
    <property type="component" value="Unassembled WGS sequence"/>
</dbReference>
<accession>A0A8S9V436</accession>
<dbReference type="SMART" id="SM00280">
    <property type="entry name" value="KAZAL"/>
    <property type="match status" value="2"/>
</dbReference>
<dbReference type="Gene3D" id="3.30.60.30">
    <property type="match status" value="2"/>
</dbReference>
<evidence type="ECO:0000313" key="7">
    <source>
        <dbReference type="Proteomes" id="UP000704712"/>
    </source>
</evidence>
<dbReference type="GO" id="GO:0005576">
    <property type="term" value="C:extracellular region"/>
    <property type="evidence" value="ECO:0007669"/>
    <property type="project" value="TreeGrafter"/>
</dbReference>
<dbReference type="PANTHER" id="PTHR10913">
    <property type="entry name" value="FOLLISTATIN-RELATED"/>
    <property type="match status" value="1"/>
</dbReference>
<keyword evidence="3" id="KW-1015">Disulfide bond</keyword>
<sequence>MKSAVIFTLLAAMATVNALVTHDLRPISIGSEEKDCPKYCLDIHDPVGDEEGNMYSNECYMKRAKCAKNKPTDPPFWKSFKFSNDGSTTQETPKRKCSSGCPDVELPVCGSDGVRYGNPCELKIAACEHPELNIVEAVGMGCRKSRVQLH</sequence>
<organism evidence="6 7">
    <name type="scientific">Phytophthora infestans</name>
    <name type="common">Potato late blight agent</name>
    <name type="synonym">Botrytis infestans</name>
    <dbReference type="NCBI Taxonomy" id="4787"/>
    <lineage>
        <taxon>Eukaryota</taxon>
        <taxon>Sar</taxon>
        <taxon>Stramenopiles</taxon>
        <taxon>Oomycota</taxon>
        <taxon>Peronosporomycetes</taxon>
        <taxon>Peronosporales</taxon>
        <taxon>Peronosporaceae</taxon>
        <taxon>Phytophthora</taxon>
    </lineage>
</organism>